<keyword evidence="6" id="KW-0812">Transmembrane</keyword>
<evidence type="ECO:0000259" key="8">
    <source>
        <dbReference type="PROSITE" id="PS50119"/>
    </source>
</evidence>
<dbReference type="InterPro" id="IPR047153">
    <property type="entry name" value="TRIM45/56/19-like"/>
</dbReference>
<gene>
    <name evidence="9" type="ORF">F2P81_016531</name>
</gene>
<feature type="region of interest" description="Disordered" evidence="5">
    <location>
        <begin position="1271"/>
        <end position="1291"/>
    </location>
</feature>
<dbReference type="InterPro" id="IPR001965">
    <property type="entry name" value="Znf_PHD"/>
</dbReference>
<dbReference type="SMART" id="SM00336">
    <property type="entry name" value="BBOX"/>
    <property type="match status" value="2"/>
</dbReference>
<dbReference type="SUPFAM" id="SSF57845">
    <property type="entry name" value="B-box zinc-binding domain"/>
    <property type="match status" value="1"/>
</dbReference>
<dbReference type="PROSITE" id="PS01359">
    <property type="entry name" value="ZF_PHD_1"/>
    <property type="match status" value="1"/>
</dbReference>
<evidence type="ECO:0000313" key="10">
    <source>
        <dbReference type="Proteomes" id="UP000438429"/>
    </source>
</evidence>
<accession>A0A6A4S9V4</accession>
<feature type="compositionally biased region" description="Basic and acidic residues" evidence="5">
    <location>
        <begin position="787"/>
        <end position="797"/>
    </location>
</feature>
<feature type="transmembrane region" description="Helical" evidence="6">
    <location>
        <begin position="160"/>
        <end position="179"/>
    </location>
</feature>
<dbReference type="SUPFAM" id="SSF57903">
    <property type="entry name" value="FYVE/PHD zinc finger"/>
    <property type="match status" value="1"/>
</dbReference>
<dbReference type="Gene3D" id="3.30.160.60">
    <property type="entry name" value="Classic Zinc Finger"/>
    <property type="match status" value="1"/>
</dbReference>
<proteinExistence type="predicted"/>
<evidence type="ECO:0000256" key="4">
    <source>
        <dbReference type="PROSITE-ProRule" id="PRU00024"/>
    </source>
</evidence>
<feature type="domain" description="B box-type" evidence="8">
    <location>
        <begin position="279"/>
        <end position="320"/>
    </location>
</feature>
<evidence type="ECO:0000259" key="7">
    <source>
        <dbReference type="PROSITE" id="PS50016"/>
    </source>
</evidence>
<feature type="transmembrane region" description="Helical" evidence="6">
    <location>
        <begin position="77"/>
        <end position="94"/>
    </location>
</feature>
<dbReference type="PROSITE" id="PS50119">
    <property type="entry name" value="ZF_BBOX"/>
    <property type="match status" value="2"/>
</dbReference>
<feature type="compositionally biased region" description="Low complexity" evidence="5">
    <location>
        <begin position="775"/>
        <end position="786"/>
    </location>
</feature>
<dbReference type="GO" id="GO:0008270">
    <property type="term" value="F:zinc ion binding"/>
    <property type="evidence" value="ECO:0007669"/>
    <property type="project" value="UniProtKB-KW"/>
</dbReference>
<dbReference type="CDD" id="cd15541">
    <property type="entry name" value="PHD_TIF1_like"/>
    <property type="match status" value="1"/>
</dbReference>
<keyword evidence="6" id="KW-0472">Membrane</keyword>
<dbReference type="GO" id="GO:0006513">
    <property type="term" value="P:protein monoubiquitination"/>
    <property type="evidence" value="ECO:0007669"/>
    <property type="project" value="TreeGrafter"/>
</dbReference>
<feature type="transmembrane region" description="Helical" evidence="6">
    <location>
        <begin position="52"/>
        <end position="71"/>
    </location>
</feature>
<dbReference type="InterPro" id="IPR013083">
    <property type="entry name" value="Znf_RING/FYVE/PHD"/>
</dbReference>
<keyword evidence="6" id="KW-1133">Transmembrane helix</keyword>
<feature type="transmembrane region" description="Helical" evidence="6">
    <location>
        <begin position="214"/>
        <end position="231"/>
    </location>
</feature>
<dbReference type="InterPro" id="IPR011011">
    <property type="entry name" value="Znf_FYVE_PHD"/>
</dbReference>
<protein>
    <submittedName>
        <fullName evidence="9">Uncharacterized protein</fullName>
    </submittedName>
</protein>
<keyword evidence="1" id="KW-0479">Metal-binding</keyword>
<feature type="region of interest" description="Disordered" evidence="5">
    <location>
        <begin position="871"/>
        <end position="938"/>
    </location>
</feature>
<feature type="compositionally biased region" description="Low complexity" evidence="5">
    <location>
        <begin position="1001"/>
        <end position="1014"/>
    </location>
</feature>
<feature type="transmembrane region" description="Helical" evidence="6">
    <location>
        <begin position="106"/>
        <end position="125"/>
    </location>
</feature>
<evidence type="ECO:0000256" key="2">
    <source>
        <dbReference type="ARBA" id="ARBA00022771"/>
    </source>
</evidence>
<dbReference type="InterPro" id="IPR019787">
    <property type="entry name" value="Znf_PHD-finger"/>
</dbReference>
<feature type="domain" description="PHD-type" evidence="7">
    <location>
        <begin position="1128"/>
        <end position="1175"/>
    </location>
</feature>
<dbReference type="CDD" id="cd19775">
    <property type="entry name" value="Bbox2_TIF1_C-VI"/>
    <property type="match status" value="1"/>
</dbReference>
<dbReference type="InterPro" id="IPR000315">
    <property type="entry name" value="Znf_B-box"/>
</dbReference>
<dbReference type="InterPro" id="IPR019786">
    <property type="entry name" value="Zinc_finger_PHD-type_CS"/>
</dbReference>
<dbReference type="GO" id="GO:0061630">
    <property type="term" value="F:ubiquitin protein ligase activity"/>
    <property type="evidence" value="ECO:0007669"/>
    <property type="project" value="TreeGrafter"/>
</dbReference>
<feature type="transmembrane region" description="Helical" evidence="6">
    <location>
        <begin position="185"/>
        <end position="202"/>
    </location>
</feature>
<feature type="compositionally biased region" description="Low complexity" evidence="5">
    <location>
        <begin position="799"/>
        <end position="811"/>
    </location>
</feature>
<feature type="region of interest" description="Disordered" evidence="5">
    <location>
        <begin position="1"/>
        <end position="51"/>
    </location>
</feature>
<feature type="compositionally biased region" description="Basic residues" evidence="5">
    <location>
        <begin position="880"/>
        <end position="892"/>
    </location>
</feature>
<dbReference type="PROSITE" id="PS50016">
    <property type="entry name" value="ZF_PHD_2"/>
    <property type="match status" value="1"/>
</dbReference>
<keyword evidence="3" id="KW-0862">Zinc</keyword>
<name>A0A6A4S9V4_SCOMX</name>
<feature type="region of interest" description="Disordered" evidence="5">
    <location>
        <begin position="572"/>
        <end position="614"/>
    </location>
</feature>
<sequence length="1291" mass="144135">MAAPLRTVVGEEEEEYVTSRWADEEKPEEEEEEVEEEAEEEEEESRTSDSGLTSGLTLVLLLVLLWFNFRFNFRSDSGLTSGLTLVLLLVLLWFNFRFNFRSDSGLTSGLTLVLLLVLLWFNFRFNFRSDSGLTSGLTLVLLLVLLWFNFRFNFRSDSGLTSGLTLVLLLVLLWFNFRFNFRSDSGLTSGLTLVLLLVLLWFNFRFNFRSDSGLTSGLTLVLLLVLLWFNFRFNFRKQTVVNMETNGDDVSQQVTDLDTSRSNISDLSSFMNVLPLPQCCGCDASLSRCWCVDCGESLCDDCVSAHRRVSLTRSHQILNQPPGKVSAHPTKFCRLHPCEPLKLYCFTCSQFTCRDCQLMAHMDHRYLFVTKALDGVKKGIEALLQPITSQRDTLRRSLQDLQTRLQDIARGESQLEADLNHSFNLCSQILKGRMDFLSREVKRVLKAESELIKQWVEKLQKLQQDQTTVGEITDRFWDMHDLPLLLRYFTKIKLHLQQVKDQDLTLPETMSQLNVLADTPAVLALLNFGTLQVAKVPFTVSQPSSQNPPPTSTCLKLDQTTLLQIRTHDDTLGLSSSTHNASNSSSVAPPTSTSPTPSSVPPTPETSTPGDTASLGCLSALLQFSSTRLSPPPTSRSLVTTHQNQVIQLNPVQPGSTLVSPQPLTSNHTRSVNLQSSFQVLEQNYAPDLNKSHSILTTNPPNVQQLSSWPISRLAVQPPLAMLINQTESITLPANTLPRNTLPAYTLTAKTLRANTLPTNTLPANTLPANTLPEKTLTKKTLPAETLPEKTLPEKTLTKKTLPAENLPSKTLLEKTLPEKTLSEKTLPKKTLSEKTLSEKTLSANALPGNSSAEENTLSIKEHHGWLHRWQMQTMGKSSVPKRRPRRSRRGLSRPGKSHSAPPNLRTLTDKDSDLPTGPLAPLKPECDVIPSSSSVKRRQSLVVRAVADSACDHRGRRVTARQLKPSENKPTSTLSEESEAAENKPTSTVSEETEPAENKPTSTRPTFTRPTSTVPKESEPPGKRGPSTTQTDKDGAEWSSVIGQQDFRLSQYQPLVSLFRLPSSLLRTGHSLPGVTLFPRYAKHEVYVEDMNKETQSHVCDVTDDSLDFTKPISSPESPESPVLMQIVICSACGSAHSSIICSACGRGFHRDCHDPPVGPDMWTEWNCSLCQDLSDPLDPYSSARPASPEGPVLSLLDQRRCETLLLHLKVEGCSRLAEDDLVVKKLQQSFHVRLMETFSLELCPTEETLDPQQQRPDGDLRQTRKKLREFLDLWGPPGPKRTKTDQMET</sequence>
<evidence type="ECO:0000256" key="3">
    <source>
        <dbReference type="ARBA" id="ARBA00022833"/>
    </source>
</evidence>
<feature type="compositionally biased region" description="Polar residues" evidence="5">
    <location>
        <begin position="839"/>
        <end position="854"/>
    </location>
</feature>
<feature type="compositionally biased region" description="Low complexity" evidence="5">
    <location>
        <begin position="575"/>
        <end position="597"/>
    </location>
</feature>
<keyword evidence="2 4" id="KW-0863">Zinc-finger</keyword>
<dbReference type="Gene3D" id="3.30.40.10">
    <property type="entry name" value="Zinc/RING finger domain, C3HC4 (zinc finger)"/>
    <property type="match status" value="1"/>
</dbReference>
<feature type="region of interest" description="Disordered" evidence="5">
    <location>
        <begin position="954"/>
        <end position="1037"/>
    </location>
</feature>
<dbReference type="Proteomes" id="UP000438429">
    <property type="component" value="Unassembled WGS sequence"/>
</dbReference>
<dbReference type="SMART" id="SM00249">
    <property type="entry name" value="PHD"/>
    <property type="match status" value="1"/>
</dbReference>
<evidence type="ECO:0000256" key="5">
    <source>
        <dbReference type="SAM" id="MobiDB-lite"/>
    </source>
</evidence>
<dbReference type="Pfam" id="PF00643">
    <property type="entry name" value="zf-B_box"/>
    <property type="match status" value="1"/>
</dbReference>
<feature type="domain" description="B box-type" evidence="8">
    <location>
        <begin position="328"/>
        <end position="369"/>
    </location>
</feature>
<evidence type="ECO:0000256" key="6">
    <source>
        <dbReference type="SAM" id="Phobius"/>
    </source>
</evidence>
<dbReference type="EMBL" id="VEVO01000014">
    <property type="protein sequence ID" value="KAF0031976.1"/>
    <property type="molecule type" value="Genomic_DNA"/>
</dbReference>
<organism evidence="9 10">
    <name type="scientific">Scophthalmus maximus</name>
    <name type="common">Turbot</name>
    <name type="synonym">Psetta maxima</name>
    <dbReference type="NCBI Taxonomy" id="52904"/>
    <lineage>
        <taxon>Eukaryota</taxon>
        <taxon>Metazoa</taxon>
        <taxon>Chordata</taxon>
        <taxon>Craniata</taxon>
        <taxon>Vertebrata</taxon>
        <taxon>Euteleostomi</taxon>
        <taxon>Actinopterygii</taxon>
        <taxon>Neopterygii</taxon>
        <taxon>Teleostei</taxon>
        <taxon>Neoteleostei</taxon>
        <taxon>Acanthomorphata</taxon>
        <taxon>Carangaria</taxon>
        <taxon>Pleuronectiformes</taxon>
        <taxon>Pleuronectoidei</taxon>
        <taxon>Scophthalmidae</taxon>
        <taxon>Scophthalmus</taxon>
    </lineage>
</organism>
<reference evidence="9 10" key="1">
    <citation type="submission" date="2019-06" db="EMBL/GenBank/DDBJ databases">
        <title>Draft genomes of female and male turbot (Scophthalmus maximus).</title>
        <authorList>
            <person name="Xu H."/>
            <person name="Xu X.-W."/>
            <person name="Shao C."/>
            <person name="Chen S."/>
        </authorList>
    </citation>
    <scope>NUCLEOTIDE SEQUENCE [LARGE SCALE GENOMIC DNA]</scope>
    <source>
        <strain evidence="9">Ysfricsl-2016a</strain>
        <tissue evidence="9">Blood</tissue>
    </source>
</reference>
<evidence type="ECO:0000256" key="1">
    <source>
        <dbReference type="ARBA" id="ARBA00022723"/>
    </source>
</evidence>
<feature type="compositionally biased region" description="Basic and acidic residues" evidence="5">
    <location>
        <begin position="812"/>
        <end position="838"/>
    </location>
</feature>
<feature type="transmembrane region" description="Helical" evidence="6">
    <location>
        <begin position="131"/>
        <end position="148"/>
    </location>
</feature>
<dbReference type="PANTHER" id="PTHR25462:SF229">
    <property type="entry name" value="TRANSCRIPTION INTERMEDIARY FACTOR 1-BETA"/>
    <property type="match status" value="1"/>
</dbReference>
<feature type="compositionally biased region" description="Acidic residues" evidence="5">
    <location>
        <begin position="25"/>
        <end position="44"/>
    </location>
</feature>
<dbReference type="PANTHER" id="PTHR25462">
    <property type="entry name" value="BONUS, ISOFORM C-RELATED"/>
    <property type="match status" value="1"/>
</dbReference>
<evidence type="ECO:0000313" key="9">
    <source>
        <dbReference type="EMBL" id="KAF0031976.1"/>
    </source>
</evidence>
<feature type="region of interest" description="Disordered" evidence="5">
    <location>
        <begin position="775"/>
        <end position="854"/>
    </location>
</feature>
<comment type="caution">
    <text evidence="9">The sequence shown here is derived from an EMBL/GenBank/DDBJ whole genome shotgun (WGS) entry which is preliminary data.</text>
</comment>